<keyword evidence="2" id="KW-1185">Reference proteome</keyword>
<sequence>MEHATNRNEMFTTYHIKEWLDFKQIFANIINNYSFNNFNITHRPMIFYLLWWDISGRCAICKLEFKFISDCQKWCIIRSRKCKRILTISIDTMDFTSENEDIDDLIYDTRFNIKNYHNITNIISC</sequence>
<evidence type="ECO:0000313" key="1">
    <source>
        <dbReference type="EMBL" id="RIA88806.1"/>
    </source>
</evidence>
<name>A0A397SVZ8_9GLOM</name>
<gene>
    <name evidence="1" type="ORF">C1645_825783</name>
</gene>
<protein>
    <submittedName>
        <fullName evidence="1">Uncharacterized protein</fullName>
    </submittedName>
</protein>
<proteinExistence type="predicted"/>
<comment type="caution">
    <text evidence="1">The sequence shown here is derived from an EMBL/GenBank/DDBJ whole genome shotgun (WGS) entry which is preliminary data.</text>
</comment>
<dbReference type="EMBL" id="QKYT01000246">
    <property type="protein sequence ID" value="RIA88806.1"/>
    <property type="molecule type" value="Genomic_DNA"/>
</dbReference>
<reference evidence="1 2" key="1">
    <citation type="submission" date="2018-06" db="EMBL/GenBank/DDBJ databases">
        <title>Comparative genomics reveals the genomic features of Rhizophagus irregularis, R. cerebriforme, R. diaphanum and Gigaspora rosea, and their symbiotic lifestyle signature.</title>
        <authorList>
            <person name="Morin E."/>
            <person name="San Clemente H."/>
            <person name="Chen E.C.H."/>
            <person name="De La Providencia I."/>
            <person name="Hainaut M."/>
            <person name="Kuo A."/>
            <person name="Kohler A."/>
            <person name="Murat C."/>
            <person name="Tang N."/>
            <person name="Roy S."/>
            <person name="Loubradou J."/>
            <person name="Henrissat B."/>
            <person name="Grigoriev I.V."/>
            <person name="Corradi N."/>
            <person name="Roux C."/>
            <person name="Martin F.M."/>
        </authorList>
    </citation>
    <scope>NUCLEOTIDE SEQUENCE [LARGE SCALE GENOMIC DNA]</scope>
    <source>
        <strain evidence="1 2">DAOM 227022</strain>
    </source>
</reference>
<accession>A0A397SVZ8</accession>
<organism evidence="1 2">
    <name type="scientific">Glomus cerebriforme</name>
    <dbReference type="NCBI Taxonomy" id="658196"/>
    <lineage>
        <taxon>Eukaryota</taxon>
        <taxon>Fungi</taxon>
        <taxon>Fungi incertae sedis</taxon>
        <taxon>Mucoromycota</taxon>
        <taxon>Glomeromycotina</taxon>
        <taxon>Glomeromycetes</taxon>
        <taxon>Glomerales</taxon>
        <taxon>Glomeraceae</taxon>
        <taxon>Glomus</taxon>
    </lineage>
</organism>
<evidence type="ECO:0000313" key="2">
    <source>
        <dbReference type="Proteomes" id="UP000265703"/>
    </source>
</evidence>
<dbReference type="AlphaFoldDB" id="A0A397SVZ8"/>
<dbReference type="Proteomes" id="UP000265703">
    <property type="component" value="Unassembled WGS sequence"/>
</dbReference>